<name>R0K399_EXST2</name>
<dbReference type="OrthoDB" id="3439627at2759"/>
<feature type="region of interest" description="Disordered" evidence="1">
    <location>
        <begin position="1"/>
        <end position="85"/>
    </location>
</feature>
<organism evidence="2 3">
    <name type="scientific">Exserohilum turcicum (strain 28A)</name>
    <name type="common">Northern leaf blight fungus</name>
    <name type="synonym">Setosphaeria turcica</name>
    <dbReference type="NCBI Taxonomy" id="671987"/>
    <lineage>
        <taxon>Eukaryota</taxon>
        <taxon>Fungi</taxon>
        <taxon>Dikarya</taxon>
        <taxon>Ascomycota</taxon>
        <taxon>Pezizomycotina</taxon>
        <taxon>Dothideomycetes</taxon>
        <taxon>Pleosporomycetidae</taxon>
        <taxon>Pleosporales</taxon>
        <taxon>Pleosporineae</taxon>
        <taxon>Pleosporaceae</taxon>
        <taxon>Exserohilum</taxon>
    </lineage>
</organism>
<dbReference type="HOGENOM" id="CLU_192408_1_0_1"/>
<sequence>MPRNGDGSSDNGPIETGQHAIHGASGDASMEHTKKVAPMPEPEKGEGIQGMSASGGGEAPRKGHTGQGRPATDSNKPAPVDQATK</sequence>
<dbReference type="GeneID" id="19397632"/>
<evidence type="ECO:0000256" key="1">
    <source>
        <dbReference type="SAM" id="MobiDB-lite"/>
    </source>
</evidence>
<keyword evidence="3" id="KW-1185">Reference proteome</keyword>
<evidence type="ECO:0000313" key="2">
    <source>
        <dbReference type="EMBL" id="EOA82857.1"/>
    </source>
</evidence>
<reference evidence="2 3" key="2">
    <citation type="journal article" date="2013" name="PLoS Genet.">
        <title>Comparative genome structure, secondary metabolite, and effector coding capacity across Cochliobolus pathogens.</title>
        <authorList>
            <person name="Condon B.J."/>
            <person name="Leng Y."/>
            <person name="Wu D."/>
            <person name="Bushley K.E."/>
            <person name="Ohm R.A."/>
            <person name="Otillar R."/>
            <person name="Martin J."/>
            <person name="Schackwitz W."/>
            <person name="Grimwood J."/>
            <person name="MohdZainudin N."/>
            <person name="Xue C."/>
            <person name="Wang R."/>
            <person name="Manning V.A."/>
            <person name="Dhillon B."/>
            <person name="Tu Z.J."/>
            <person name="Steffenson B.J."/>
            <person name="Salamov A."/>
            <person name="Sun H."/>
            <person name="Lowry S."/>
            <person name="LaButti K."/>
            <person name="Han J."/>
            <person name="Copeland A."/>
            <person name="Lindquist E."/>
            <person name="Barry K."/>
            <person name="Schmutz J."/>
            <person name="Baker S.E."/>
            <person name="Ciuffetti L.M."/>
            <person name="Grigoriev I.V."/>
            <person name="Zhong S."/>
            <person name="Turgeon B.G."/>
        </authorList>
    </citation>
    <scope>NUCLEOTIDE SEQUENCE [LARGE SCALE GENOMIC DNA]</scope>
    <source>
        <strain evidence="3">28A</strain>
    </source>
</reference>
<protein>
    <submittedName>
        <fullName evidence="2">Uncharacterized protein</fullName>
    </submittedName>
</protein>
<accession>R0K399</accession>
<evidence type="ECO:0000313" key="3">
    <source>
        <dbReference type="Proteomes" id="UP000016935"/>
    </source>
</evidence>
<reference evidence="2 3" key="1">
    <citation type="journal article" date="2012" name="PLoS Pathog.">
        <title>Diverse lifestyles and strategies of plant pathogenesis encoded in the genomes of eighteen Dothideomycetes fungi.</title>
        <authorList>
            <person name="Ohm R.A."/>
            <person name="Feau N."/>
            <person name="Henrissat B."/>
            <person name="Schoch C.L."/>
            <person name="Horwitz B.A."/>
            <person name="Barry K.W."/>
            <person name="Condon B.J."/>
            <person name="Copeland A.C."/>
            <person name="Dhillon B."/>
            <person name="Glaser F."/>
            <person name="Hesse C.N."/>
            <person name="Kosti I."/>
            <person name="LaButti K."/>
            <person name="Lindquist E.A."/>
            <person name="Lucas S."/>
            <person name="Salamov A.A."/>
            <person name="Bradshaw R.E."/>
            <person name="Ciuffetti L."/>
            <person name="Hamelin R.C."/>
            <person name="Kema G.H.J."/>
            <person name="Lawrence C."/>
            <person name="Scott J.A."/>
            <person name="Spatafora J.W."/>
            <person name="Turgeon B.G."/>
            <person name="de Wit P.J.G.M."/>
            <person name="Zhong S."/>
            <person name="Goodwin S.B."/>
            <person name="Grigoriev I.V."/>
        </authorList>
    </citation>
    <scope>NUCLEOTIDE SEQUENCE [LARGE SCALE GENOMIC DNA]</scope>
    <source>
        <strain evidence="3">28A</strain>
    </source>
</reference>
<proteinExistence type="predicted"/>
<feature type="compositionally biased region" description="Polar residues" evidence="1">
    <location>
        <begin position="1"/>
        <end position="11"/>
    </location>
</feature>
<dbReference type="eggNOG" id="ENOG502SY9M">
    <property type="taxonomic scope" value="Eukaryota"/>
</dbReference>
<dbReference type="RefSeq" id="XP_008029853.1">
    <property type="nucleotide sequence ID" value="XM_008031662.1"/>
</dbReference>
<dbReference type="Proteomes" id="UP000016935">
    <property type="component" value="Unassembled WGS sequence"/>
</dbReference>
<gene>
    <name evidence="2" type="ORF">SETTUDRAFT_156522</name>
</gene>
<dbReference type="AlphaFoldDB" id="R0K399"/>
<dbReference type="EMBL" id="KB908844">
    <property type="protein sequence ID" value="EOA82857.1"/>
    <property type="molecule type" value="Genomic_DNA"/>
</dbReference>
<dbReference type="STRING" id="671987.R0K399"/>